<reference evidence="4" key="1">
    <citation type="submission" date="2022-11" db="EMBL/GenBank/DDBJ databases">
        <title>Marilongibacter aestuarii gen. nov., sp. nov., isolated from tidal flat sediment.</title>
        <authorList>
            <person name="Jiayan W."/>
        </authorList>
    </citation>
    <scope>NUCLEOTIDE SEQUENCE</scope>
    <source>
        <strain evidence="4">Z1-6</strain>
    </source>
</reference>
<dbReference type="Gene3D" id="1.50.10.10">
    <property type="match status" value="1"/>
</dbReference>
<dbReference type="InterPro" id="IPR006775">
    <property type="entry name" value="GH116_catalytic"/>
</dbReference>
<comment type="caution">
    <text evidence="4">The sequence shown here is derived from an EMBL/GenBank/DDBJ whole genome shotgun (WGS) entry which is preliminary data.</text>
</comment>
<dbReference type="Pfam" id="PF04685">
    <property type="entry name" value="DUF608"/>
    <property type="match status" value="1"/>
</dbReference>
<dbReference type="InterPro" id="IPR052566">
    <property type="entry name" value="Non-lysos_glucosylceramidase"/>
</dbReference>
<dbReference type="InterPro" id="IPR012341">
    <property type="entry name" value="6hp_glycosidase-like_sf"/>
</dbReference>
<dbReference type="SUPFAM" id="SSF48208">
    <property type="entry name" value="Six-hairpin glycosidases"/>
    <property type="match status" value="1"/>
</dbReference>
<dbReference type="EC" id="3.2.1.-" evidence="4"/>
<dbReference type="Pfam" id="PF12215">
    <property type="entry name" value="Glyco_hydr_116N"/>
    <property type="match status" value="1"/>
</dbReference>
<keyword evidence="4" id="KW-0326">Glycosidase</keyword>
<dbReference type="Proteomes" id="UP001145087">
    <property type="component" value="Unassembled WGS sequence"/>
</dbReference>
<dbReference type="InterPro" id="IPR008928">
    <property type="entry name" value="6-hairpin_glycosidase_sf"/>
</dbReference>
<evidence type="ECO:0000259" key="2">
    <source>
        <dbReference type="Pfam" id="PF04685"/>
    </source>
</evidence>
<feature type="domain" description="Glycosyl-hydrolase family 116 N-terminal" evidence="3">
    <location>
        <begin position="55"/>
        <end position="350"/>
    </location>
</feature>
<dbReference type="GO" id="GO:0008422">
    <property type="term" value="F:beta-glucosidase activity"/>
    <property type="evidence" value="ECO:0007669"/>
    <property type="project" value="TreeGrafter"/>
</dbReference>
<dbReference type="RefSeq" id="WP_343335806.1">
    <property type="nucleotide sequence ID" value="NZ_JAPOHD010000069.1"/>
</dbReference>
<accession>A0A9X3JA80</accession>
<feature type="domain" description="Glycosyl-hydrolase family 116 catalytic region" evidence="2">
    <location>
        <begin position="460"/>
        <end position="717"/>
    </location>
</feature>
<evidence type="ECO:0000313" key="4">
    <source>
        <dbReference type="EMBL" id="MCY1723480.1"/>
    </source>
</evidence>
<dbReference type="PANTHER" id="PTHR12654">
    <property type="entry name" value="BILE ACID BETA-GLUCOSIDASE-RELATED"/>
    <property type="match status" value="1"/>
</dbReference>
<feature type="signal peptide" evidence="1">
    <location>
        <begin position="1"/>
        <end position="24"/>
    </location>
</feature>
<dbReference type="EMBL" id="JAPOHD010000069">
    <property type="protein sequence ID" value="MCY1723480.1"/>
    <property type="molecule type" value="Genomic_DNA"/>
</dbReference>
<dbReference type="GO" id="GO:0005975">
    <property type="term" value="P:carbohydrate metabolic process"/>
    <property type="evidence" value="ECO:0007669"/>
    <property type="project" value="InterPro"/>
</dbReference>
<feature type="chain" id="PRO_5040794677" evidence="1">
    <location>
        <begin position="25"/>
        <end position="870"/>
    </location>
</feature>
<name>A0A9X3JA80_9BACT</name>
<evidence type="ECO:0000313" key="5">
    <source>
        <dbReference type="Proteomes" id="UP001145087"/>
    </source>
</evidence>
<protein>
    <submittedName>
        <fullName evidence="4">GH116 family glycosyl-hydrolase</fullName>
        <ecNumber evidence="4">3.2.1.-</ecNumber>
    </submittedName>
</protein>
<evidence type="ECO:0000259" key="3">
    <source>
        <dbReference type="Pfam" id="PF12215"/>
    </source>
</evidence>
<dbReference type="AlphaFoldDB" id="A0A9X3JA80"/>
<proteinExistence type="predicted"/>
<organism evidence="4 5">
    <name type="scientific">Draconibacterium aestuarii</name>
    <dbReference type="NCBI Taxonomy" id="2998507"/>
    <lineage>
        <taxon>Bacteria</taxon>
        <taxon>Pseudomonadati</taxon>
        <taxon>Bacteroidota</taxon>
        <taxon>Bacteroidia</taxon>
        <taxon>Marinilabiliales</taxon>
        <taxon>Prolixibacteraceae</taxon>
        <taxon>Draconibacterium</taxon>
    </lineage>
</organism>
<sequence>MINKYMLIISAVILLLLTQSYQEAATGYEKSRFEKKAAIDLPVTYSAKYLSGLDFPVGAVGGSVIRMNGKAERQWWQIFNNFEERAGSGIVPNSFFALRAKTKEATVVKALQTSSVGDFPAMDSLNFQGEFTFGWYSFADDELPVDVRLEAYNPLIPMDLKNSAIPCGIFSIKVKNPSSKKVEIDLLATQQNAVGFHGYYTITGPNNRHCKGYGQNKNTIVANAHKTSLQMTGAKWSMQLSAYAEDVSYTASWKDLTSLYNDFSDDGKLTGEKTAISPEAKMTVDGALATGFSLQPGEEKTITFVLSWHFPKGTFGRSDIPEWYFVEAGSIYENWWANASEVDNYVAENLDYLEKTTRLYHKTMYSSTLPRYVLDRISSNLSVLKSPTSFWTKDGYFGIWESTSSQEEWFGNCKHVLHYAQGHARVFPELGRILRNIDLNTQTSEGLLPSRDGELKNAMDGHFGTILGVYREHLLSTDNDFLATAWPRTKKALDYVILNYDTNRDGMLSGTYHNTLDCNSSGTSPWIGSLYVAALKASAQMALLMGEKELSAEYSNLANTATTNQNQELWSEELGYYIATPEYLPDTRLMDKACGLDMLLGQWWANQLNLGRIYPIERSLSGLNAIYRINRFTEDSSQRPYRDFLGNDDIGWQMFVHPDTVPKNSIHYYCENMTGFEYAAAATMIQHGLVNQGLEIVKEISKRYDGRFRGPDEVTAAPNATVFGSGSPFGEDECGDYYARAMSSWSVLLALQGYIYDGPQQTIGFKPLLQPEEHSSFFTTSAAWGLFSQTQNQLEQTADIEVKFGTARIKNIILAAPDQKSASNISVKLDGVEQVIEGSKQDGDTITIHLKSASEVRSDSRLTIFFSLNI</sequence>
<dbReference type="PANTHER" id="PTHR12654:SF4">
    <property type="entry name" value="PB1 DOMAIN-CONTAINING PROTEIN"/>
    <property type="match status" value="1"/>
</dbReference>
<keyword evidence="1" id="KW-0732">Signal</keyword>
<keyword evidence="4" id="KW-0378">Hydrolase</keyword>
<keyword evidence="5" id="KW-1185">Reference proteome</keyword>
<dbReference type="InterPro" id="IPR024462">
    <property type="entry name" value="GH116_N"/>
</dbReference>
<gene>
    <name evidence="4" type="ORF">OU798_24225</name>
</gene>
<evidence type="ECO:0000256" key="1">
    <source>
        <dbReference type="SAM" id="SignalP"/>
    </source>
</evidence>